<dbReference type="InterPro" id="IPR011001">
    <property type="entry name" value="Saposin-like"/>
</dbReference>
<dbReference type="Pfam" id="PF03489">
    <property type="entry name" value="SapB_2"/>
    <property type="match status" value="1"/>
</dbReference>
<evidence type="ECO:0000313" key="5">
    <source>
        <dbReference type="EMBL" id="JAP42608.1"/>
    </source>
</evidence>
<protein>
    <recommendedName>
        <fullName evidence="4">Saposin B-type domain-containing protein</fullName>
    </recommendedName>
</protein>
<feature type="signal peptide" evidence="3">
    <location>
        <begin position="1"/>
        <end position="17"/>
    </location>
</feature>
<gene>
    <name evidence="5" type="ORF">TR160686</name>
</gene>
<keyword evidence="1" id="KW-1015">Disulfide bond</keyword>
<name>A0A0X3NSP3_SCHSO</name>
<evidence type="ECO:0000259" key="4">
    <source>
        <dbReference type="PROSITE" id="PS50015"/>
    </source>
</evidence>
<keyword evidence="3" id="KW-0732">Signal</keyword>
<evidence type="ECO:0000256" key="2">
    <source>
        <dbReference type="ARBA" id="ARBA00023180"/>
    </source>
</evidence>
<feature type="chain" id="PRO_5007050723" description="Saposin B-type domain-containing protein" evidence="3">
    <location>
        <begin position="18"/>
        <end position="220"/>
    </location>
</feature>
<proteinExistence type="predicted"/>
<evidence type="ECO:0000256" key="3">
    <source>
        <dbReference type="SAM" id="SignalP"/>
    </source>
</evidence>
<dbReference type="InterPro" id="IPR008138">
    <property type="entry name" value="SapB_2"/>
</dbReference>
<evidence type="ECO:0000256" key="1">
    <source>
        <dbReference type="ARBA" id="ARBA00023157"/>
    </source>
</evidence>
<dbReference type="AlphaFoldDB" id="A0A0X3NSP3"/>
<dbReference type="SUPFAM" id="SSF47862">
    <property type="entry name" value="Saposin"/>
    <property type="match status" value="2"/>
</dbReference>
<reference evidence="5" key="1">
    <citation type="submission" date="2016-01" db="EMBL/GenBank/DDBJ databases">
        <title>Reference transcriptome for the parasite Schistocephalus solidus: insights into the molecular evolution of parasitism.</title>
        <authorList>
            <person name="Hebert F.O."/>
            <person name="Grambauer S."/>
            <person name="Barber I."/>
            <person name="Landry C.R."/>
            <person name="Aubin-Horth N."/>
        </authorList>
    </citation>
    <scope>NUCLEOTIDE SEQUENCE</scope>
</reference>
<dbReference type="PANTHER" id="PTHR11480">
    <property type="entry name" value="SAPOSIN-RELATED"/>
    <property type="match status" value="1"/>
</dbReference>
<dbReference type="SMART" id="SM00741">
    <property type="entry name" value="SapB"/>
    <property type="match status" value="1"/>
</dbReference>
<sequence length="220" mass="24462">MISQVSAFLFLLAGASSASVLQEYRQRGNVDAQIDCNRCVDHVETVASLIGSPMFEPTISKGFSIFCEGSKNINCTGILLNHLWFFTNNTRLRTHSSEVCQLLGRCPKRSALQGDGQGFVCHLCEKTIELFVTELVNRVSENNIKGVAFRLCSVIPDGVNQMRKDCEDVVFAYYENMLEFLRAQNTPEIICTVIRACGRTASGYVTPMPYTNYANYDGIA</sequence>
<keyword evidence="2" id="KW-0325">Glycoprotein</keyword>
<dbReference type="PANTHER" id="PTHR11480:SF93">
    <property type="entry name" value="SAPOSIN B-TYPE DOMAIN-CONTAINING PROTEIN"/>
    <property type="match status" value="1"/>
</dbReference>
<dbReference type="InterPro" id="IPR051428">
    <property type="entry name" value="Sphingo_Act-Surfact_Prot"/>
</dbReference>
<dbReference type="PROSITE" id="PS50015">
    <property type="entry name" value="SAP_B"/>
    <property type="match status" value="1"/>
</dbReference>
<feature type="domain" description="Saposin B-type" evidence="4">
    <location>
        <begin position="117"/>
        <end position="201"/>
    </location>
</feature>
<dbReference type="EMBL" id="GEEE01020617">
    <property type="protein sequence ID" value="JAP42608.1"/>
    <property type="molecule type" value="Transcribed_RNA"/>
</dbReference>
<organism evidence="5">
    <name type="scientific">Schistocephalus solidus</name>
    <name type="common">Tapeworm</name>
    <dbReference type="NCBI Taxonomy" id="70667"/>
    <lineage>
        <taxon>Eukaryota</taxon>
        <taxon>Metazoa</taxon>
        <taxon>Spiralia</taxon>
        <taxon>Lophotrochozoa</taxon>
        <taxon>Platyhelminthes</taxon>
        <taxon>Cestoda</taxon>
        <taxon>Eucestoda</taxon>
        <taxon>Diphyllobothriidea</taxon>
        <taxon>Diphyllobothriidae</taxon>
        <taxon>Schistocephalus</taxon>
    </lineage>
</organism>
<dbReference type="InterPro" id="IPR008139">
    <property type="entry name" value="SaposinB_dom"/>
</dbReference>
<accession>A0A0X3NSP3</accession>
<dbReference type="Gene3D" id="1.10.225.10">
    <property type="entry name" value="Saposin-like"/>
    <property type="match status" value="1"/>
</dbReference>